<dbReference type="Pfam" id="PF02721">
    <property type="entry name" value="DUF223"/>
    <property type="match status" value="1"/>
</dbReference>
<gene>
    <name evidence="2" type="ORF">DARMORV10_C09P00570.1</name>
</gene>
<evidence type="ECO:0000259" key="1">
    <source>
        <dbReference type="Pfam" id="PF02721"/>
    </source>
</evidence>
<dbReference type="InterPro" id="IPR003871">
    <property type="entry name" value="RFA1B/D_OB_1st"/>
</dbReference>
<proteinExistence type="predicted"/>
<evidence type="ECO:0000313" key="2">
    <source>
        <dbReference type="EMBL" id="CAF1715039.1"/>
    </source>
</evidence>
<accession>A0A816IRE8</accession>
<dbReference type="Proteomes" id="UP001295469">
    <property type="component" value="Chromosome C09"/>
</dbReference>
<dbReference type="AlphaFoldDB" id="A0A816IRE8"/>
<reference evidence="2" key="1">
    <citation type="submission" date="2021-01" db="EMBL/GenBank/DDBJ databases">
        <authorList>
            <consortium name="Genoscope - CEA"/>
            <person name="William W."/>
        </authorList>
    </citation>
    <scope>NUCLEOTIDE SEQUENCE</scope>
</reference>
<feature type="domain" description="Replication protein A 70 kDa DNA-binding subunit B/D first OB fold" evidence="1">
    <location>
        <begin position="64"/>
        <end position="106"/>
    </location>
</feature>
<dbReference type="EMBL" id="HG994373">
    <property type="protein sequence ID" value="CAF1715039.1"/>
    <property type="molecule type" value="Genomic_DNA"/>
</dbReference>
<sequence length="184" mass="21045">GTQLCQSSSSVHELHGVYKLRSFILGSSSHLFGRNLGNRFLSMHMVTRFMHHVRRHTLIVWRKKKKVPVGAWRNIDNFLVTNNGGSYKTTNHQYKIVFIPTTDITPSTLQEEKMFLSLVDFESIQSGKLDTTNLIDVIGQVFELGDLETVQCHVIKRYLTAFGESLLKQYTVSANNLKKKLLYA</sequence>
<protein>
    <submittedName>
        <fullName evidence="2">(rape) hypothetical protein</fullName>
    </submittedName>
</protein>
<feature type="non-terminal residue" evidence="2">
    <location>
        <position position="1"/>
    </location>
</feature>
<name>A0A816IRE8_BRANA</name>
<organism evidence="2">
    <name type="scientific">Brassica napus</name>
    <name type="common">Rape</name>
    <dbReference type="NCBI Taxonomy" id="3708"/>
    <lineage>
        <taxon>Eukaryota</taxon>
        <taxon>Viridiplantae</taxon>
        <taxon>Streptophyta</taxon>
        <taxon>Embryophyta</taxon>
        <taxon>Tracheophyta</taxon>
        <taxon>Spermatophyta</taxon>
        <taxon>Magnoliopsida</taxon>
        <taxon>eudicotyledons</taxon>
        <taxon>Gunneridae</taxon>
        <taxon>Pentapetalae</taxon>
        <taxon>rosids</taxon>
        <taxon>malvids</taxon>
        <taxon>Brassicales</taxon>
        <taxon>Brassicaceae</taxon>
        <taxon>Brassiceae</taxon>
        <taxon>Brassica</taxon>
    </lineage>
</organism>